<comment type="catalytic activity">
    <reaction evidence="6 9 10">
        <text>4-methyl-5-(2-phosphooxyethyl)-thiazole + 4-amino-2-methyl-5-(diphosphooxymethyl)pyrimidine + H(+) = thiamine phosphate + diphosphate</text>
        <dbReference type="Rhea" id="RHEA:22328"/>
        <dbReference type="ChEBI" id="CHEBI:15378"/>
        <dbReference type="ChEBI" id="CHEBI:33019"/>
        <dbReference type="ChEBI" id="CHEBI:37575"/>
        <dbReference type="ChEBI" id="CHEBI:57841"/>
        <dbReference type="ChEBI" id="CHEBI:58296"/>
        <dbReference type="EC" id="2.5.1.3"/>
    </reaction>
</comment>
<evidence type="ECO:0000256" key="9">
    <source>
        <dbReference type="HAMAP-Rule" id="MF_00097"/>
    </source>
</evidence>
<dbReference type="OrthoDB" id="9812206at2"/>
<feature type="binding site" evidence="9">
    <location>
        <position position="93"/>
    </location>
    <ligand>
        <name>Mg(2+)</name>
        <dbReference type="ChEBI" id="CHEBI:18420"/>
    </ligand>
</feature>
<evidence type="ECO:0000256" key="3">
    <source>
        <dbReference type="ARBA" id="ARBA00022723"/>
    </source>
</evidence>
<name>A0A1U7PR24_9BACI</name>
<comment type="similarity">
    <text evidence="9 10">Belongs to the thiamine-phosphate synthase family.</text>
</comment>
<evidence type="ECO:0000256" key="5">
    <source>
        <dbReference type="ARBA" id="ARBA00022977"/>
    </source>
</evidence>
<organism evidence="13 14">
    <name type="scientific">Edaphobacillus lindanitolerans</name>
    <dbReference type="NCBI Taxonomy" id="550447"/>
    <lineage>
        <taxon>Bacteria</taxon>
        <taxon>Bacillati</taxon>
        <taxon>Bacillota</taxon>
        <taxon>Bacilli</taxon>
        <taxon>Bacillales</taxon>
        <taxon>Bacillaceae</taxon>
        <taxon>Edaphobacillus</taxon>
    </lineage>
</organism>
<evidence type="ECO:0000259" key="12">
    <source>
        <dbReference type="Pfam" id="PF02581"/>
    </source>
</evidence>
<evidence type="ECO:0000256" key="11">
    <source>
        <dbReference type="RuleBase" id="RU004253"/>
    </source>
</evidence>
<dbReference type="PANTHER" id="PTHR20857:SF15">
    <property type="entry name" value="THIAMINE-PHOSPHATE SYNTHASE"/>
    <property type="match status" value="1"/>
</dbReference>
<accession>A0A1U7PR24</accession>
<dbReference type="SUPFAM" id="SSF51391">
    <property type="entry name" value="Thiamin phosphate synthase"/>
    <property type="match status" value="1"/>
</dbReference>
<dbReference type="PANTHER" id="PTHR20857">
    <property type="entry name" value="THIAMINE-PHOSPHATE PYROPHOSPHORYLASE"/>
    <property type="match status" value="1"/>
</dbReference>
<reference evidence="14" key="1">
    <citation type="submission" date="2017-01" db="EMBL/GenBank/DDBJ databases">
        <authorList>
            <person name="Varghese N."/>
            <person name="Submissions S."/>
        </authorList>
    </citation>
    <scope>NUCLEOTIDE SEQUENCE [LARGE SCALE GENOMIC DNA]</scope>
    <source>
        <strain evidence="14">MNA4</strain>
    </source>
</reference>
<comment type="catalytic activity">
    <reaction evidence="8 9 10">
        <text>2-[(2R,5Z)-2-carboxy-4-methylthiazol-5(2H)-ylidene]ethyl phosphate + 4-amino-2-methyl-5-(diphosphooxymethyl)pyrimidine + 2 H(+) = thiamine phosphate + CO2 + diphosphate</text>
        <dbReference type="Rhea" id="RHEA:47844"/>
        <dbReference type="ChEBI" id="CHEBI:15378"/>
        <dbReference type="ChEBI" id="CHEBI:16526"/>
        <dbReference type="ChEBI" id="CHEBI:33019"/>
        <dbReference type="ChEBI" id="CHEBI:37575"/>
        <dbReference type="ChEBI" id="CHEBI:57841"/>
        <dbReference type="ChEBI" id="CHEBI:62899"/>
        <dbReference type="EC" id="2.5.1.3"/>
    </reaction>
</comment>
<feature type="binding site" evidence="9">
    <location>
        <position position="73"/>
    </location>
    <ligand>
        <name>4-amino-2-methyl-5-(diphosphooxymethyl)pyrimidine</name>
        <dbReference type="ChEBI" id="CHEBI:57841"/>
    </ligand>
</feature>
<feature type="binding site" evidence="9">
    <location>
        <begin position="138"/>
        <end position="140"/>
    </location>
    <ligand>
        <name>2-[(2R,5Z)-2-carboxy-4-methylthiazol-5(2H)-ylidene]ethyl phosphate</name>
        <dbReference type="ChEBI" id="CHEBI:62899"/>
    </ligand>
</feature>
<dbReference type="CDD" id="cd00564">
    <property type="entry name" value="TMP_TenI"/>
    <property type="match status" value="1"/>
</dbReference>
<feature type="domain" description="Thiamine phosphate synthase/TenI" evidence="12">
    <location>
        <begin position="8"/>
        <end position="193"/>
    </location>
</feature>
<feature type="binding site" evidence="9">
    <location>
        <position position="74"/>
    </location>
    <ligand>
        <name>Mg(2+)</name>
        <dbReference type="ChEBI" id="CHEBI:18420"/>
    </ligand>
</feature>
<evidence type="ECO:0000256" key="7">
    <source>
        <dbReference type="ARBA" id="ARBA00047851"/>
    </source>
</evidence>
<evidence type="ECO:0000256" key="4">
    <source>
        <dbReference type="ARBA" id="ARBA00022842"/>
    </source>
</evidence>
<dbReference type="Pfam" id="PF02581">
    <property type="entry name" value="TMP-TENI"/>
    <property type="match status" value="1"/>
</dbReference>
<feature type="binding site" evidence="9">
    <location>
        <position position="112"/>
    </location>
    <ligand>
        <name>4-amino-2-methyl-5-(diphosphooxymethyl)pyrimidine</name>
        <dbReference type="ChEBI" id="CHEBI:57841"/>
    </ligand>
</feature>
<dbReference type="InterPro" id="IPR036206">
    <property type="entry name" value="ThiamineP_synth_sf"/>
</dbReference>
<evidence type="ECO:0000256" key="10">
    <source>
        <dbReference type="RuleBase" id="RU003826"/>
    </source>
</evidence>
<comment type="cofactor">
    <cofactor evidence="9">
        <name>Mg(2+)</name>
        <dbReference type="ChEBI" id="CHEBI:18420"/>
    </cofactor>
    <text evidence="9">Binds 1 Mg(2+) ion per subunit.</text>
</comment>
<dbReference type="Proteomes" id="UP000187550">
    <property type="component" value="Unassembled WGS sequence"/>
</dbReference>
<evidence type="ECO:0000313" key="14">
    <source>
        <dbReference type="Proteomes" id="UP000187550"/>
    </source>
</evidence>
<dbReference type="GO" id="GO:0005737">
    <property type="term" value="C:cytoplasm"/>
    <property type="evidence" value="ECO:0007669"/>
    <property type="project" value="TreeGrafter"/>
</dbReference>
<feature type="binding site" evidence="9">
    <location>
        <position position="170"/>
    </location>
    <ligand>
        <name>2-[(2R,5Z)-2-carboxy-4-methylthiazol-5(2H)-ylidene]ethyl phosphate</name>
        <dbReference type="ChEBI" id="CHEBI:62899"/>
    </ligand>
</feature>
<keyword evidence="2 9" id="KW-0808">Transferase</keyword>
<dbReference type="NCBIfam" id="TIGR00693">
    <property type="entry name" value="thiE"/>
    <property type="match status" value="1"/>
</dbReference>
<dbReference type="UniPathway" id="UPA00060">
    <property type="reaction ID" value="UER00141"/>
</dbReference>
<evidence type="ECO:0000256" key="1">
    <source>
        <dbReference type="ARBA" id="ARBA00005165"/>
    </source>
</evidence>
<evidence type="ECO:0000256" key="2">
    <source>
        <dbReference type="ARBA" id="ARBA00022679"/>
    </source>
</evidence>
<feature type="binding site" evidence="9">
    <location>
        <begin position="38"/>
        <end position="42"/>
    </location>
    <ligand>
        <name>4-amino-2-methyl-5-(diphosphooxymethyl)pyrimidine</name>
        <dbReference type="ChEBI" id="CHEBI:57841"/>
    </ligand>
</feature>
<keyword evidence="3 9" id="KW-0479">Metal-binding</keyword>
<keyword evidence="5 9" id="KW-0784">Thiamine biosynthesis</keyword>
<keyword evidence="14" id="KW-1185">Reference proteome</keyword>
<evidence type="ECO:0000256" key="8">
    <source>
        <dbReference type="ARBA" id="ARBA00047883"/>
    </source>
</evidence>
<evidence type="ECO:0000313" key="13">
    <source>
        <dbReference type="EMBL" id="SIT87434.1"/>
    </source>
</evidence>
<dbReference type="EC" id="2.5.1.3" evidence="9"/>
<dbReference type="HAMAP" id="MF_00097">
    <property type="entry name" value="TMP_synthase"/>
    <property type="match status" value="1"/>
</dbReference>
<feature type="binding site" evidence="9">
    <location>
        <begin position="190"/>
        <end position="191"/>
    </location>
    <ligand>
        <name>2-[(2R,5Z)-2-carboxy-4-methylthiazol-5(2H)-ylidene]ethyl phosphate</name>
        <dbReference type="ChEBI" id="CHEBI:62899"/>
    </ligand>
</feature>
<dbReference type="GO" id="GO:0000287">
    <property type="term" value="F:magnesium ion binding"/>
    <property type="evidence" value="ECO:0007669"/>
    <property type="project" value="UniProtKB-UniRule"/>
</dbReference>
<dbReference type="GO" id="GO:0004789">
    <property type="term" value="F:thiamine-phosphate diphosphorylase activity"/>
    <property type="evidence" value="ECO:0007669"/>
    <property type="project" value="UniProtKB-UniRule"/>
</dbReference>
<dbReference type="GO" id="GO:0009229">
    <property type="term" value="P:thiamine diphosphate biosynthetic process"/>
    <property type="evidence" value="ECO:0007669"/>
    <property type="project" value="UniProtKB-UniRule"/>
</dbReference>
<protein>
    <recommendedName>
        <fullName evidence="9">Thiamine-phosphate synthase</fullName>
        <shortName evidence="9">TP synthase</shortName>
        <shortName evidence="9">TPS</shortName>
        <ecNumber evidence="9">2.5.1.3</ecNumber>
    </recommendedName>
    <alternativeName>
        <fullName evidence="9">Thiamine-phosphate pyrophosphorylase</fullName>
        <shortName evidence="9">TMP pyrophosphorylase</shortName>
        <shortName evidence="9">TMP-PPase</shortName>
    </alternativeName>
</protein>
<dbReference type="GO" id="GO:0009228">
    <property type="term" value="P:thiamine biosynthetic process"/>
    <property type="evidence" value="ECO:0007669"/>
    <property type="project" value="UniProtKB-KW"/>
</dbReference>
<comment type="pathway">
    <text evidence="1 9 11">Cofactor biosynthesis; thiamine diphosphate biosynthesis; thiamine phosphate from 4-amino-2-methyl-5-diphosphomethylpyrimidine and 4-methyl-5-(2-phosphoethyl)-thiazole: step 1/1.</text>
</comment>
<comment type="catalytic activity">
    <reaction evidence="7 9 10">
        <text>2-(2-carboxy-4-methylthiazol-5-yl)ethyl phosphate + 4-amino-2-methyl-5-(diphosphooxymethyl)pyrimidine + 2 H(+) = thiamine phosphate + CO2 + diphosphate</text>
        <dbReference type="Rhea" id="RHEA:47848"/>
        <dbReference type="ChEBI" id="CHEBI:15378"/>
        <dbReference type="ChEBI" id="CHEBI:16526"/>
        <dbReference type="ChEBI" id="CHEBI:33019"/>
        <dbReference type="ChEBI" id="CHEBI:37575"/>
        <dbReference type="ChEBI" id="CHEBI:57841"/>
        <dbReference type="ChEBI" id="CHEBI:62890"/>
        <dbReference type="EC" id="2.5.1.3"/>
    </reaction>
</comment>
<dbReference type="EMBL" id="FTPL01000003">
    <property type="protein sequence ID" value="SIT87434.1"/>
    <property type="molecule type" value="Genomic_DNA"/>
</dbReference>
<dbReference type="STRING" id="550447.SAMN05428946_2094"/>
<proteinExistence type="inferred from homology"/>
<feature type="binding site" evidence="9">
    <location>
        <position position="141"/>
    </location>
    <ligand>
        <name>4-amino-2-methyl-5-(diphosphooxymethyl)pyrimidine</name>
        <dbReference type="ChEBI" id="CHEBI:57841"/>
    </ligand>
</feature>
<evidence type="ECO:0000256" key="6">
    <source>
        <dbReference type="ARBA" id="ARBA00047334"/>
    </source>
</evidence>
<keyword evidence="4 9" id="KW-0460">Magnesium</keyword>
<sequence>MKPEQLAVYFIMGSVNAAGRNPIEVLESALRGGVTCFQLREKGPGALKGEALLEFATACRDLCREHGVGFIVNDDVDLAVHLGADGLHVGQEDGDIRKIRSRIGGQMILGVSAHDAGEAGAALAAGADYLGMGPVYGTRSKPDAREASGTGLIRDAHAAHPDLPIVGIGGIRADNAAPVIRAGASGVSVISAISHASDPARAARELHQAVEEAIMEKERTR</sequence>
<gene>
    <name evidence="9" type="primary">thiE</name>
    <name evidence="13" type="ORF">SAMN05428946_2094</name>
</gene>
<dbReference type="InterPro" id="IPR034291">
    <property type="entry name" value="TMP_synthase"/>
</dbReference>
<comment type="function">
    <text evidence="9">Condenses 4-methyl-5-(beta-hydroxyethyl)thiazole monophosphate (THZ-P) and 2-methyl-4-amino-5-hydroxymethyl pyrimidine pyrophosphate (HMP-PP) to form thiamine monophosphate (TMP).</text>
</comment>
<dbReference type="InterPro" id="IPR013785">
    <property type="entry name" value="Aldolase_TIM"/>
</dbReference>
<dbReference type="FunFam" id="3.20.20.70:FF:000096">
    <property type="entry name" value="Thiamine-phosphate synthase"/>
    <property type="match status" value="1"/>
</dbReference>
<dbReference type="Gene3D" id="3.20.20.70">
    <property type="entry name" value="Aldolase class I"/>
    <property type="match status" value="1"/>
</dbReference>
<dbReference type="InterPro" id="IPR022998">
    <property type="entry name" value="ThiamineP_synth_TenI"/>
</dbReference>
<dbReference type="AlphaFoldDB" id="A0A1U7PR24"/>